<reference evidence="1" key="1">
    <citation type="journal article" date="1995" name="J. Ind. Microbiol.">
        <title>The czc operon of Alcaligenes eutrophus CH34: from resistance mechanism to the removal of heavy metals.</title>
        <authorList>
            <person name="Diels L."/>
            <person name="Dong Q."/>
            <person name="van der Lelie D."/>
            <person name="Baeyens W."/>
            <person name="Mergeay M."/>
        </authorList>
    </citation>
    <scope>NUCLEOTIDE SEQUENCE</scope>
    <source>
        <strain evidence="1">CH34</strain>
    </source>
</reference>
<dbReference type="AlphaFoldDB" id="A0AAI8Y8L8"/>
<reference evidence="1" key="2">
    <citation type="journal article" date="2001" name="J. Bacteriol.">
        <title>Cloning and functional analysis of the pbr lead resistance determinant of Ralstonia metallidurans CH34.</title>
        <authorList>
            <person name="Borremans B."/>
            <person name="Hobman J."/>
            <person name="Provoost A."/>
            <person name="Brown N.L."/>
            <person name="van der Lelie D."/>
        </authorList>
    </citation>
    <scope>NUCLEOTIDE SEQUENCE</scope>
    <source>
        <strain evidence="1">CH34</strain>
    </source>
</reference>
<protein>
    <submittedName>
        <fullName evidence="1">Uncharacterized protein</fullName>
    </submittedName>
</protein>
<dbReference type="Pfam" id="PF11459">
    <property type="entry name" value="AbiEi_3"/>
    <property type="match status" value="1"/>
</dbReference>
<proteinExistence type="predicted"/>
<keyword evidence="1" id="KW-0614">Plasmid</keyword>
<gene>
    <name evidence="1" type="primary">RMe0377</name>
</gene>
<sequence>MDAVYAYTYQGCALFDRRLPADFGITALPDHHPAVRVSVPERAILELVSDCTMSSPEGMRLVLGALRTVRRPVLERLLTHCHHLDIRLVLATLAGQLDAPWAQWVERHLAARPLSAP</sequence>
<geneLocation type="plasmid" evidence="1">
    <name>pMOL30</name>
</geneLocation>
<accession>A0AAI8Y8L8</accession>
<reference evidence="1" key="3">
    <citation type="submission" date="2004-11" db="EMBL/GenBank/DDBJ databases">
        <title>Sequence and features of the Ralstonia metallidurans CH34 heavy metals plasmids pMOL28 and pMOL30.</title>
        <authorList>
            <person name="Monchy S."/>
            <person name="Van der Lelie D."/>
            <person name="Vallaeys T."/>
            <person name="Taghavi S."/>
            <person name="Benotmane M."/>
            <person name="McCorkle S."/>
            <person name="Dunn J."/>
            <person name="Lapidus A."/>
            <person name="Mergeay M."/>
        </authorList>
    </citation>
    <scope>NUCLEOTIDE SEQUENCE</scope>
    <source>
        <strain evidence="1">CH34</strain>
        <plasmid evidence="1">pMOL30</plasmid>
    </source>
</reference>
<dbReference type="InterPro" id="IPR021561">
    <property type="entry name" value="AbiEi_3"/>
</dbReference>
<organism evidence="1">
    <name type="scientific">Cupriavidus metallidurans (strain ATCC 43123 / DSM 2839 / NBRC 102507 / CH34)</name>
    <name type="common">Ralstonia metallidurans</name>
    <dbReference type="NCBI Taxonomy" id="266264"/>
    <lineage>
        <taxon>Bacteria</taxon>
        <taxon>Pseudomonadati</taxon>
        <taxon>Pseudomonadota</taxon>
        <taxon>Betaproteobacteria</taxon>
        <taxon>Burkholderiales</taxon>
        <taxon>Burkholderiaceae</taxon>
        <taxon>Cupriavidus</taxon>
    </lineage>
</organism>
<evidence type="ECO:0000313" key="1">
    <source>
        <dbReference type="EMBL" id="CAI11339.1"/>
    </source>
</evidence>
<dbReference type="EMBL" id="X71400">
    <property type="protein sequence ID" value="CAI11339.1"/>
    <property type="molecule type" value="Genomic_DNA"/>
</dbReference>
<name>A0AAI8Y8L8_CUPMC</name>
<dbReference type="RefSeq" id="WP_011229406.1">
    <property type="nucleotide sequence ID" value="NC_006466.1"/>
</dbReference>